<evidence type="ECO:0000259" key="10">
    <source>
        <dbReference type="PROSITE" id="PS50850"/>
    </source>
</evidence>
<dbReference type="PROSITE" id="PS00217">
    <property type="entry name" value="SUGAR_TRANSPORT_2"/>
    <property type="match status" value="1"/>
</dbReference>
<keyword evidence="5 9" id="KW-0472">Membrane</keyword>
<dbReference type="InterPro" id="IPR003663">
    <property type="entry name" value="Sugar/inositol_transpt"/>
</dbReference>
<evidence type="ECO:0000256" key="6">
    <source>
        <dbReference type="ARBA" id="ARBA00023180"/>
    </source>
</evidence>
<feature type="transmembrane region" description="Helical" evidence="9">
    <location>
        <begin position="62"/>
        <end position="80"/>
    </location>
</feature>
<keyword evidence="4 9" id="KW-1133">Transmembrane helix</keyword>
<accession>A0A8J2PX59</accession>
<name>A0A8J2PX59_9HEXA</name>
<dbReference type="InterPro" id="IPR005829">
    <property type="entry name" value="Sugar_transporter_CS"/>
</dbReference>
<feature type="transmembrane region" description="Helical" evidence="9">
    <location>
        <begin position="92"/>
        <end position="111"/>
    </location>
</feature>
<feature type="transmembrane region" description="Helical" evidence="9">
    <location>
        <begin position="417"/>
        <end position="438"/>
    </location>
</feature>
<feature type="transmembrane region" description="Helical" evidence="9">
    <location>
        <begin position="262"/>
        <end position="286"/>
    </location>
</feature>
<dbReference type="InterPro" id="IPR050549">
    <property type="entry name" value="MFS_Trehalose_Transporter"/>
</dbReference>
<evidence type="ECO:0000256" key="4">
    <source>
        <dbReference type="ARBA" id="ARBA00022989"/>
    </source>
</evidence>
<feature type="transmembrane region" description="Helical" evidence="9">
    <location>
        <begin position="450"/>
        <end position="468"/>
    </location>
</feature>
<feature type="transmembrane region" description="Helical" evidence="9">
    <location>
        <begin position="21"/>
        <end position="42"/>
    </location>
</feature>
<feature type="transmembrane region" description="Helical" evidence="9">
    <location>
        <begin position="381"/>
        <end position="405"/>
    </location>
</feature>
<dbReference type="PANTHER" id="PTHR48021">
    <property type="match status" value="1"/>
</dbReference>
<evidence type="ECO:0000313" key="11">
    <source>
        <dbReference type="EMBL" id="CAG7836669.1"/>
    </source>
</evidence>
<dbReference type="GO" id="GO:0022857">
    <property type="term" value="F:transmembrane transporter activity"/>
    <property type="evidence" value="ECO:0007669"/>
    <property type="project" value="InterPro"/>
</dbReference>
<evidence type="ECO:0000313" key="12">
    <source>
        <dbReference type="Proteomes" id="UP000708208"/>
    </source>
</evidence>
<evidence type="ECO:0000256" key="3">
    <source>
        <dbReference type="ARBA" id="ARBA00022692"/>
    </source>
</evidence>
<evidence type="ECO:0000256" key="9">
    <source>
        <dbReference type="SAM" id="Phobius"/>
    </source>
</evidence>
<proteinExistence type="inferred from homology"/>
<keyword evidence="12" id="KW-1185">Reference proteome</keyword>
<gene>
    <name evidence="11" type="ORF">AFUS01_LOCUS45891</name>
</gene>
<comment type="caution">
    <text evidence="11">The sequence shown here is derived from an EMBL/GenBank/DDBJ whole genome shotgun (WGS) entry which is preliminary data.</text>
</comment>
<dbReference type="GO" id="GO:0005886">
    <property type="term" value="C:plasma membrane"/>
    <property type="evidence" value="ECO:0007669"/>
    <property type="project" value="UniProtKB-SubCell"/>
</dbReference>
<dbReference type="PANTHER" id="PTHR48021:SF1">
    <property type="entry name" value="GH07001P-RELATED"/>
    <property type="match status" value="1"/>
</dbReference>
<dbReference type="Proteomes" id="UP000708208">
    <property type="component" value="Unassembled WGS sequence"/>
</dbReference>
<organism evidence="11 12">
    <name type="scientific">Allacma fusca</name>
    <dbReference type="NCBI Taxonomy" id="39272"/>
    <lineage>
        <taxon>Eukaryota</taxon>
        <taxon>Metazoa</taxon>
        <taxon>Ecdysozoa</taxon>
        <taxon>Arthropoda</taxon>
        <taxon>Hexapoda</taxon>
        <taxon>Collembola</taxon>
        <taxon>Symphypleona</taxon>
        <taxon>Sminthuridae</taxon>
        <taxon>Allacma</taxon>
    </lineage>
</organism>
<dbReference type="InterPro" id="IPR005828">
    <property type="entry name" value="MFS_sugar_transport-like"/>
</dbReference>
<reference evidence="11" key="1">
    <citation type="submission" date="2021-06" db="EMBL/GenBank/DDBJ databases">
        <authorList>
            <person name="Hodson N. C."/>
            <person name="Mongue J. A."/>
            <person name="Jaron S. K."/>
        </authorList>
    </citation>
    <scope>NUCLEOTIDE SEQUENCE</scope>
</reference>
<evidence type="ECO:0000256" key="8">
    <source>
        <dbReference type="RuleBase" id="RU003346"/>
    </source>
</evidence>
<keyword evidence="2" id="KW-1003">Cell membrane</keyword>
<dbReference type="NCBIfam" id="TIGR00879">
    <property type="entry name" value="SP"/>
    <property type="match status" value="1"/>
</dbReference>
<dbReference type="FunFam" id="1.20.1250.20:FF:000055">
    <property type="entry name" value="Facilitated trehalose transporter Tret1-2 homolog"/>
    <property type="match status" value="1"/>
</dbReference>
<feature type="transmembrane region" description="Helical" evidence="9">
    <location>
        <begin position="151"/>
        <end position="171"/>
    </location>
</feature>
<keyword evidence="8" id="KW-0813">Transport</keyword>
<dbReference type="PROSITE" id="PS50850">
    <property type="entry name" value="MFS"/>
    <property type="match status" value="1"/>
</dbReference>
<feature type="domain" description="Major facilitator superfamily (MFS) profile" evidence="10">
    <location>
        <begin position="19"/>
        <end position="472"/>
    </location>
</feature>
<feature type="transmembrane region" description="Helical" evidence="9">
    <location>
        <begin position="177"/>
        <end position="195"/>
    </location>
</feature>
<comment type="subcellular location">
    <subcellularLocation>
        <location evidence="1">Cell membrane</location>
        <topology evidence="1">Multi-pass membrane protein</topology>
    </subcellularLocation>
</comment>
<keyword evidence="3 9" id="KW-0812">Transmembrane</keyword>
<evidence type="ECO:0000256" key="7">
    <source>
        <dbReference type="ARBA" id="ARBA00024348"/>
    </source>
</evidence>
<dbReference type="Pfam" id="PF00083">
    <property type="entry name" value="Sugar_tr"/>
    <property type="match status" value="1"/>
</dbReference>
<feature type="transmembrane region" description="Helical" evidence="9">
    <location>
        <begin position="326"/>
        <end position="348"/>
    </location>
</feature>
<dbReference type="OrthoDB" id="6612291at2759"/>
<protein>
    <recommendedName>
        <fullName evidence="10">Major facilitator superfamily (MFS) profile domain-containing protein</fullName>
    </recommendedName>
</protein>
<evidence type="ECO:0000256" key="5">
    <source>
        <dbReference type="ARBA" id="ARBA00023136"/>
    </source>
</evidence>
<evidence type="ECO:0000256" key="2">
    <source>
        <dbReference type="ARBA" id="ARBA00022475"/>
    </source>
</evidence>
<feature type="transmembrane region" description="Helical" evidence="9">
    <location>
        <begin position="298"/>
        <end position="319"/>
    </location>
</feature>
<dbReference type="EMBL" id="CAJVCH010571121">
    <property type="protein sequence ID" value="CAG7836669.1"/>
    <property type="molecule type" value="Genomic_DNA"/>
</dbReference>
<dbReference type="AlphaFoldDB" id="A0A8J2PX59"/>
<comment type="similarity">
    <text evidence="7">Belongs to the major facilitator superfamily. Sugar transporter (TC 2.A.1.1) family. Trehalose transporter subfamily.</text>
</comment>
<keyword evidence="6" id="KW-0325">Glycoprotein</keyword>
<dbReference type="InterPro" id="IPR020846">
    <property type="entry name" value="MFS_dom"/>
</dbReference>
<dbReference type="PROSITE" id="PS00216">
    <property type="entry name" value="SUGAR_TRANSPORT_1"/>
    <property type="match status" value="1"/>
</dbReference>
<sequence length="501" mass="56302">MKKELIPLIDRRDNLTRRNQILTVAGVTLSLFATGNILGFSAVTLPSLLEEESEIRANSEDLSWIASMVTIGCIVGNFMGGLISDMIGRKKTIIFSSVVFFIGWMVIAEATTVAEILAGRVLTGLASGFYSTAVQVYICEIVEPSIRGASGSTPSLMVAIGIVSTYCLGSLLEWRTVALICSAFPLLVLSYVLFLPESPVWLVSKNREPEAMKSLTWLRNDSEEAEQECMRLQYLKERRVTRSFSVMNCCQRFSERSVLKPLFIGTMLFFFQQFSGIYPITFYATLIFRYADHFINDYLETICIGFVRMFFSLIAIFLINFFRRRTLLITSGLLMFLSNGLLGGYFYLRELEGQRLGISNESFAEPTVQFEVMVGSVSVEWVPLACLLLFMASYAVGFGIIPWFLMAELMPSDVRSVACSIAFAFGQICLFVAVKTFLQVIQLIDAQGTFWAYSGVSFMGVLFVVFFVPETSNLYDDEIEDIFQNKMNTEKHSGFVEDTDF</sequence>
<evidence type="ECO:0000256" key="1">
    <source>
        <dbReference type="ARBA" id="ARBA00004651"/>
    </source>
</evidence>